<dbReference type="EMBL" id="NPDR01000001">
    <property type="protein sequence ID" value="PJZ51052.1"/>
    <property type="molecule type" value="Genomic_DNA"/>
</dbReference>
<reference evidence="2 3" key="1">
    <citation type="submission" date="2017-07" db="EMBL/GenBank/DDBJ databases">
        <title>Leptospira spp. isolated from tropical soils.</title>
        <authorList>
            <person name="Thibeaux R."/>
            <person name="Iraola G."/>
            <person name="Ferres I."/>
            <person name="Bierque E."/>
            <person name="Girault D."/>
            <person name="Soupe-Gilbert M.-E."/>
            <person name="Picardeau M."/>
            <person name="Goarant C."/>
        </authorList>
    </citation>
    <scope>NUCLEOTIDE SEQUENCE [LARGE SCALE GENOMIC DNA]</scope>
    <source>
        <strain evidence="2 3">FH4-C-A2</strain>
    </source>
</reference>
<dbReference type="Pfam" id="PF08239">
    <property type="entry name" value="SH3_3"/>
    <property type="match status" value="1"/>
</dbReference>
<evidence type="ECO:0000313" key="3">
    <source>
        <dbReference type="Proteomes" id="UP000231926"/>
    </source>
</evidence>
<dbReference type="OrthoDB" id="337951at2"/>
<dbReference type="AlphaFoldDB" id="A0A2M9YHM5"/>
<feature type="domain" description="SH3b" evidence="1">
    <location>
        <begin position="31"/>
        <end position="104"/>
    </location>
</feature>
<evidence type="ECO:0000313" key="2">
    <source>
        <dbReference type="EMBL" id="PJZ51052.1"/>
    </source>
</evidence>
<keyword evidence="3" id="KW-1185">Reference proteome</keyword>
<dbReference type="Proteomes" id="UP000231926">
    <property type="component" value="Unassembled WGS sequence"/>
</dbReference>
<organism evidence="2 3">
    <name type="scientific">Leptospira saintgironsiae</name>
    <dbReference type="NCBI Taxonomy" id="2023183"/>
    <lineage>
        <taxon>Bacteria</taxon>
        <taxon>Pseudomonadati</taxon>
        <taxon>Spirochaetota</taxon>
        <taxon>Spirochaetia</taxon>
        <taxon>Leptospirales</taxon>
        <taxon>Leptospiraceae</taxon>
        <taxon>Leptospira</taxon>
    </lineage>
</organism>
<comment type="caution">
    <text evidence="2">The sequence shown here is derived from an EMBL/GenBank/DDBJ whole genome shotgun (WGS) entry which is preliminary data.</text>
</comment>
<protein>
    <recommendedName>
        <fullName evidence="1">SH3b domain-containing protein</fullName>
    </recommendedName>
</protein>
<accession>A0A2M9YHM5</accession>
<gene>
    <name evidence="2" type="ORF">CH362_04665</name>
</gene>
<dbReference type="InterPro" id="IPR003646">
    <property type="entry name" value="SH3-like_bac-type"/>
</dbReference>
<name>A0A2M9YHM5_9LEPT</name>
<dbReference type="RefSeq" id="WP_100709143.1">
    <property type="nucleotide sequence ID" value="NZ_NPDR01000001.1"/>
</dbReference>
<dbReference type="PROSITE" id="PS51781">
    <property type="entry name" value="SH3B"/>
    <property type="match status" value="1"/>
</dbReference>
<sequence>MKQILAFFLAFASILIWNCASVEKVEPRKIEKIMKVHAGGGLRLRIAPNIEAKKIDLVPDGDVVETLGETGEVEIQDGKQGRWVKVKWKKKDGYVFGGFLEFINVK</sequence>
<dbReference type="Gene3D" id="2.30.30.40">
    <property type="entry name" value="SH3 Domains"/>
    <property type="match status" value="1"/>
</dbReference>
<proteinExistence type="predicted"/>
<evidence type="ECO:0000259" key="1">
    <source>
        <dbReference type="PROSITE" id="PS51781"/>
    </source>
</evidence>